<protein>
    <submittedName>
        <fullName evidence="2">Uncharacterized protein</fullName>
    </submittedName>
</protein>
<keyword evidence="3" id="KW-1185">Reference proteome</keyword>
<accession>A0A5N6M3Q9</accession>
<gene>
    <name evidence="2" type="ORF">E3N88_36387</name>
</gene>
<evidence type="ECO:0000313" key="2">
    <source>
        <dbReference type="EMBL" id="KAD3068507.1"/>
    </source>
</evidence>
<organism evidence="2 3">
    <name type="scientific">Mikania micrantha</name>
    <name type="common">bitter vine</name>
    <dbReference type="NCBI Taxonomy" id="192012"/>
    <lineage>
        <taxon>Eukaryota</taxon>
        <taxon>Viridiplantae</taxon>
        <taxon>Streptophyta</taxon>
        <taxon>Embryophyta</taxon>
        <taxon>Tracheophyta</taxon>
        <taxon>Spermatophyta</taxon>
        <taxon>Magnoliopsida</taxon>
        <taxon>eudicotyledons</taxon>
        <taxon>Gunneridae</taxon>
        <taxon>Pentapetalae</taxon>
        <taxon>asterids</taxon>
        <taxon>campanulids</taxon>
        <taxon>Asterales</taxon>
        <taxon>Asteraceae</taxon>
        <taxon>Asteroideae</taxon>
        <taxon>Heliantheae alliance</taxon>
        <taxon>Eupatorieae</taxon>
        <taxon>Mikania</taxon>
    </lineage>
</organism>
<proteinExistence type="predicted"/>
<reference evidence="2 3" key="1">
    <citation type="submission" date="2019-05" db="EMBL/GenBank/DDBJ databases">
        <title>Mikania micrantha, genome provides insights into the molecular mechanism of rapid growth.</title>
        <authorList>
            <person name="Liu B."/>
        </authorList>
    </citation>
    <scope>NUCLEOTIDE SEQUENCE [LARGE SCALE GENOMIC DNA]</scope>
    <source>
        <strain evidence="2">NLD-2019</strain>
        <tissue evidence="2">Leaf</tissue>
    </source>
</reference>
<dbReference type="AlphaFoldDB" id="A0A5N6M3Q9"/>
<evidence type="ECO:0000313" key="3">
    <source>
        <dbReference type="Proteomes" id="UP000326396"/>
    </source>
</evidence>
<dbReference type="Proteomes" id="UP000326396">
    <property type="component" value="Linkage Group LG7"/>
</dbReference>
<evidence type="ECO:0000256" key="1">
    <source>
        <dbReference type="SAM" id="MobiDB-lite"/>
    </source>
</evidence>
<sequence length="146" mass="15841">MRRGKKNEVKVPPPPNVEHVEACDSNNPSGEDENHLVEVPSVLVPDASSNVQAPLDDEMSVLAVIMDGPEDDASFVSGPRNELAVGNRAVVPNCGEKRPKDDDALHIYEVPQTPVVDQLEADTSKDPWNENENENNPLEVQAAPCV</sequence>
<feature type="region of interest" description="Disordered" evidence="1">
    <location>
        <begin position="113"/>
        <end position="146"/>
    </location>
</feature>
<dbReference type="EMBL" id="SZYD01000017">
    <property type="protein sequence ID" value="KAD3068507.1"/>
    <property type="molecule type" value="Genomic_DNA"/>
</dbReference>
<feature type="region of interest" description="Disordered" evidence="1">
    <location>
        <begin position="1"/>
        <end position="34"/>
    </location>
</feature>
<name>A0A5N6M3Q9_9ASTR</name>
<comment type="caution">
    <text evidence="2">The sequence shown here is derived from an EMBL/GenBank/DDBJ whole genome shotgun (WGS) entry which is preliminary data.</text>
</comment>